<feature type="transmembrane region" description="Helical" evidence="5">
    <location>
        <begin position="476"/>
        <end position="496"/>
    </location>
</feature>
<keyword evidence="5" id="KW-1133">Transmembrane helix</keyword>
<feature type="transmembrane region" description="Helical" evidence="5">
    <location>
        <begin position="445"/>
        <end position="464"/>
    </location>
</feature>
<dbReference type="PROSITE" id="PS50011">
    <property type="entry name" value="PROTEIN_KINASE_DOM"/>
    <property type="match status" value="1"/>
</dbReference>
<keyword evidence="1" id="KW-0808">Transferase</keyword>
<feature type="transmembrane region" description="Helical" evidence="5">
    <location>
        <begin position="413"/>
        <end position="438"/>
    </location>
</feature>
<dbReference type="GO" id="GO:0000407">
    <property type="term" value="C:phagophore assembly site"/>
    <property type="evidence" value="ECO:0007669"/>
    <property type="project" value="TreeGrafter"/>
</dbReference>
<dbReference type="SUPFAM" id="SSF56112">
    <property type="entry name" value="Protein kinase-like (PK-like)"/>
    <property type="match status" value="1"/>
</dbReference>
<dbReference type="GO" id="GO:0005524">
    <property type="term" value="F:ATP binding"/>
    <property type="evidence" value="ECO:0007669"/>
    <property type="project" value="UniProtKB-KW"/>
</dbReference>
<evidence type="ECO:0000256" key="4">
    <source>
        <dbReference type="ARBA" id="ARBA00022840"/>
    </source>
</evidence>
<dbReference type="PANTHER" id="PTHR24348:SF22">
    <property type="entry name" value="NON-SPECIFIC SERINE_THREONINE PROTEIN KINASE"/>
    <property type="match status" value="1"/>
</dbReference>
<organism evidence="7 8">
    <name type="scientific">Methanospirillum lacunae</name>
    <dbReference type="NCBI Taxonomy" id="668570"/>
    <lineage>
        <taxon>Archaea</taxon>
        <taxon>Methanobacteriati</taxon>
        <taxon>Methanobacteriota</taxon>
        <taxon>Stenosarchaea group</taxon>
        <taxon>Methanomicrobia</taxon>
        <taxon>Methanomicrobiales</taxon>
        <taxon>Methanospirillaceae</taxon>
        <taxon>Methanospirillum</taxon>
    </lineage>
</organism>
<sequence>MNSIYYNSKGNKVELGPEFGRGAEGGIFPIIGSPDLCAKIYTDKLQRNPERCRKLKYMVNNPPSNIFTAKGRVQIAWPNDILYYDNRGASFAGIIMPLIDVKSYKPAHYYYCPTDRDDNQVLVNWDHALVTSRNIATVLDSLHDKGYCVGDLQSNNILVNLRANVAYIDCDSFQVTDRVNNKIYYNTVGLPEYTPPELIGKDLKIGFDRKFSDLFALGTIIFQFLMQNALPYQAIGTAVNGASSPIEKIRLGLFPYGNINSSVRPPEDVPPWDILSPEIQELFIRCFVYGHKDEKRRPSAREWVTVIDKTRKRLKLCDRNTNHKYLNHLTHCPWCNINEDYYPQKKNQAQVNWQPSPPNINPIPVQTRNPQKQTTTVKKNPSPNNGFFYTRCSDTTYYTQLLSGSQILLTVTVYYAFFKSFNYIFAIIAILVSYYYLYYKDKKGIICWGLVCLSMFLSLLSNDYLLEYYTPEGFTYFSRLFLCFYMIWVILTLRVFSYEKMGWK</sequence>
<dbReference type="Gene3D" id="1.10.510.10">
    <property type="entry name" value="Transferase(Phosphotransferase) domain 1"/>
    <property type="match status" value="1"/>
</dbReference>
<dbReference type="EMBL" id="QGMY01000002">
    <property type="protein sequence ID" value="PWR73856.1"/>
    <property type="molecule type" value="Genomic_DNA"/>
</dbReference>
<keyword evidence="5" id="KW-0472">Membrane</keyword>
<name>A0A2V2N830_9EURY</name>
<keyword evidence="2" id="KW-0547">Nucleotide-binding</keyword>
<proteinExistence type="predicted"/>
<evidence type="ECO:0000256" key="2">
    <source>
        <dbReference type="ARBA" id="ARBA00022741"/>
    </source>
</evidence>
<dbReference type="Pfam" id="PF00069">
    <property type="entry name" value="Pkinase"/>
    <property type="match status" value="1"/>
</dbReference>
<dbReference type="InterPro" id="IPR000719">
    <property type="entry name" value="Prot_kinase_dom"/>
</dbReference>
<keyword evidence="4" id="KW-0067">ATP-binding</keyword>
<protein>
    <recommendedName>
        <fullName evidence="6">Protein kinase domain-containing protein</fullName>
    </recommendedName>
</protein>
<keyword evidence="5" id="KW-0812">Transmembrane</keyword>
<evidence type="ECO:0000259" key="6">
    <source>
        <dbReference type="PROSITE" id="PS50011"/>
    </source>
</evidence>
<evidence type="ECO:0000313" key="7">
    <source>
        <dbReference type="EMBL" id="PWR73856.1"/>
    </source>
</evidence>
<evidence type="ECO:0000313" key="8">
    <source>
        <dbReference type="Proteomes" id="UP000245657"/>
    </source>
</evidence>
<dbReference type="RefSeq" id="WP_109967136.1">
    <property type="nucleotide sequence ID" value="NZ_CP176093.1"/>
</dbReference>
<dbReference type="InterPro" id="IPR011009">
    <property type="entry name" value="Kinase-like_dom_sf"/>
</dbReference>
<keyword evidence="3" id="KW-0418">Kinase</keyword>
<dbReference type="AlphaFoldDB" id="A0A2V2N830"/>
<reference evidence="7 8" key="1">
    <citation type="submission" date="2018-05" db="EMBL/GenBank/DDBJ databases">
        <title>Draft genome of Methanospirillum lacunae Ki8-1.</title>
        <authorList>
            <person name="Dueholm M.S."/>
            <person name="Nielsen P.H."/>
            <person name="Bakmann L.F."/>
            <person name="Otzen D.E."/>
        </authorList>
    </citation>
    <scope>NUCLEOTIDE SEQUENCE [LARGE SCALE GENOMIC DNA]</scope>
    <source>
        <strain evidence="7 8">Ki8-1</strain>
    </source>
</reference>
<dbReference type="GO" id="GO:0005776">
    <property type="term" value="C:autophagosome"/>
    <property type="evidence" value="ECO:0007669"/>
    <property type="project" value="TreeGrafter"/>
</dbReference>
<accession>A0A2V2N830</accession>
<dbReference type="OrthoDB" id="117514at2157"/>
<comment type="caution">
    <text evidence="7">The sequence shown here is derived from an EMBL/GenBank/DDBJ whole genome shotgun (WGS) entry which is preliminary data.</text>
</comment>
<dbReference type="GO" id="GO:0004674">
    <property type="term" value="F:protein serine/threonine kinase activity"/>
    <property type="evidence" value="ECO:0007669"/>
    <property type="project" value="InterPro"/>
</dbReference>
<evidence type="ECO:0000256" key="5">
    <source>
        <dbReference type="SAM" id="Phobius"/>
    </source>
</evidence>
<dbReference type="Proteomes" id="UP000245657">
    <property type="component" value="Unassembled WGS sequence"/>
</dbReference>
<dbReference type="SMART" id="SM00220">
    <property type="entry name" value="S_TKc"/>
    <property type="match status" value="1"/>
</dbReference>
<dbReference type="GO" id="GO:0005829">
    <property type="term" value="C:cytosol"/>
    <property type="evidence" value="ECO:0007669"/>
    <property type="project" value="TreeGrafter"/>
</dbReference>
<evidence type="ECO:0000256" key="1">
    <source>
        <dbReference type="ARBA" id="ARBA00022679"/>
    </source>
</evidence>
<gene>
    <name evidence="7" type="ORF">DK846_01420</name>
</gene>
<evidence type="ECO:0000256" key="3">
    <source>
        <dbReference type="ARBA" id="ARBA00022777"/>
    </source>
</evidence>
<dbReference type="GeneID" id="97549188"/>
<dbReference type="InterPro" id="IPR045269">
    <property type="entry name" value="Atg1-like"/>
</dbReference>
<feature type="domain" description="Protein kinase" evidence="6">
    <location>
        <begin position="13"/>
        <end position="326"/>
    </location>
</feature>
<dbReference type="PANTHER" id="PTHR24348">
    <property type="entry name" value="SERINE/THREONINE-PROTEIN KINASE UNC-51-RELATED"/>
    <property type="match status" value="1"/>
</dbReference>
<keyword evidence="8" id="KW-1185">Reference proteome</keyword>
<dbReference type="GO" id="GO:0016020">
    <property type="term" value="C:membrane"/>
    <property type="evidence" value="ECO:0007669"/>
    <property type="project" value="TreeGrafter"/>
</dbReference>